<sequence length="64" mass="7033">MPVPINYLSTTVLENTTKSSRRLAEMELNGIMNEGQNSEAVLSPHSTSSTNILSKALQKNKNSR</sequence>
<dbReference type="Proteomes" id="UP001234178">
    <property type="component" value="Unassembled WGS sequence"/>
</dbReference>
<reference evidence="2 3" key="1">
    <citation type="journal article" date="2023" name="Nucleic Acids Res.">
        <title>The hologenome of Daphnia magna reveals possible DNA methylation and microbiome-mediated evolution of the host genome.</title>
        <authorList>
            <person name="Chaturvedi A."/>
            <person name="Li X."/>
            <person name="Dhandapani V."/>
            <person name="Marshall H."/>
            <person name="Kissane S."/>
            <person name="Cuenca-Cambronero M."/>
            <person name="Asole G."/>
            <person name="Calvet F."/>
            <person name="Ruiz-Romero M."/>
            <person name="Marangio P."/>
            <person name="Guigo R."/>
            <person name="Rago D."/>
            <person name="Mirbahai L."/>
            <person name="Eastwood N."/>
            <person name="Colbourne J.K."/>
            <person name="Zhou J."/>
            <person name="Mallon E."/>
            <person name="Orsini L."/>
        </authorList>
    </citation>
    <scope>NUCLEOTIDE SEQUENCE [LARGE SCALE GENOMIC DNA]</scope>
    <source>
        <strain evidence="2">LRV0_1</strain>
    </source>
</reference>
<organism evidence="2 3">
    <name type="scientific">Daphnia magna</name>
    <dbReference type="NCBI Taxonomy" id="35525"/>
    <lineage>
        <taxon>Eukaryota</taxon>
        <taxon>Metazoa</taxon>
        <taxon>Ecdysozoa</taxon>
        <taxon>Arthropoda</taxon>
        <taxon>Crustacea</taxon>
        <taxon>Branchiopoda</taxon>
        <taxon>Diplostraca</taxon>
        <taxon>Cladocera</taxon>
        <taxon>Anomopoda</taxon>
        <taxon>Daphniidae</taxon>
        <taxon>Daphnia</taxon>
    </lineage>
</organism>
<proteinExistence type="predicted"/>
<accession>A0ABR0AD83</accession>
<feature type="region of interest" description="Disordered" evidence="1">
    <location>
        <begin position="36"/>
        <end position="64"/>
    </location>
</feature>
<dbReference type="EMBL" id="JAOYFB010000037">
    <property type="protein sequence ID" value="KAK4023085.1"/>
    <property type="molecule type" value="Genomic_DNA"/>
</dbReference>
<keyword evidence="3" id="KW-1185">Reference proteome</keyword>
<gene>
    <name evidence="2" type="ORF">OUZ56_008519</name>
</gene>
<comment type="caution">
    <text evidence="2">The sequence shown here is derived from an EMBL/GenBank/DDBJ whole genome shotgun (WGS) entry which is preliminary data.</text>
</comment>
<evidence type="ECO:0000313" key="3">
    <source>
        <dbReference type="Proteomes" id="UP001234178"/>
    </source>
</evidence>
<evidence type="ECO:0000313" key="2">
    <source>
        <dbReference type="EMBL" id="KAK4023085.1"/>
    </source>
</evidence>
<name>A0ABR0AD83_9CRUS</name>
<protein>
    <submittedName>
        <fullName evidence="2">Uncharacterized protein</fullName>
    </submittedName>
</protein>
<evidence type="ECO:0000256" key="1">
    <source>
        <dbReference type="SAM" id="MobiDB-lite"/>
    </source>
</evidence>